<dbReference type="PANTHER" id="PTHR30290">
    <property type="entry name" value="PERIPLASMIC BINDING COMPONENT OF ABC TRANSPORTER"/>
    <property type="match status" value="1"/>
</dbReference>
<dbReference type="GO" id="GO:0042597">
    <property type="term" value="C:periplasmic space"/>
    <property type="evidence" value="ECO:0007669"/>
    <property type="project" value="UniProtKB-ARBA"/>
</dbReference>
<dbReference type="GO" id="GO:0043190">
    <property type="term" value="C:ATP-binding cassette (ABC) transporter complex"/>
    <property type="evidence" value="ECO:0007669"/>
    <property type="project" value="InterPro"/>
</dbReference>
<evidence type="ECO:0000313" key="6">
    <source>
        <dbReference type="EMBL" id="OGH59812.1"/>
    </source>
</evidence>
<feature type="domain" description="Solute-binding protein family 5" evidence="5">
    <location>
        <begin position="135"/>
        <end position="425"/>
    </location>
</feature>
<dbReference type="InterPro" id="IPR000914">
    <property type="entry name" value="SBP_5_dom"/>
</dbReference>
<dbReference type="Gene3D" id="3.10.105.10">
    <property type="entry name" value="Dipeptide-binding Protein, Domain 3"/>
    <property type="match status" value="2"/>
</dbReference>
<dbReference type="GO" id="GO:0015833">
    <property type="term" value="P:peptide transport"/>
    <property type="evidence" value="ECO:0007669"/>
    <property type="project" value="TreeGrafter"/>
</dbReference>
<accession>A0A1F6LK89</accession>
<sequence>MLSDIKEKITKSLQKKREVKPLVSAKSDLDLIRQIKGKKFPGFKQLVLVRKILSPIEKKIIWFSFFVIILGLMLFSFGFVVGNSQQVPAVGGRYTEAVVGSPSLINPIFASINDVDTDLSRMIFSGLLRYDKNQKLVKDLAESYEISEDKKTYTFKLRKDVLWHNGNQFTASDVVFTFTSIQNQAVGSPLFVTFQGVEIEVVDDYTVRFKLQEPFAPFLSTLTVGIISEEIWFDILPERMKLHSQNLQPVGTGPFMFKKLSKDDSGYIRNIEMVRFENYYGMPAYIEEFVFKFFAEYEGPDGAIQALRGQRVQGLNFVPHNLKEKVERKHINLHTLQLPQYTALFFNQTENSNLKESKLRTALQYAIDKDRIMREALRNEGRIIESPILPGFPGYNPEIDKLGYDVVKANELLDGVWDRISAEDYKEEKRKELMLEWEQNNPTVSSTTSTIDVVDTNGNSSTTTLDDIANKNIEDQLKEIINEAQVFYRKDSDDNIIEINLVTVDTTEYKQAADFIAGFWQEVGIKTNISLVNPKEFSRKVLKSRDYDVLLYGMILGSDPDQFSFWHSSQVQFPGLNLSQYVNRNVDALLEKAREIDNEDEIVELYKKFQDIILSEKPAIFLYMPTYTYATSDEVRGIDVVMIFHPVDRFANVTEWYLKTKRNWGSKN</sequence>
<evidence type="ECO:0000313" key="7">
    <source>
        <dbReference type="Proteomes" id="UP000177067"/>
    </source>
</evidence>
<dbReference type="AlphaFoldDB" id="A0A1F6LK89"/>
<reference evidence="6 7" key="1">
    <citation type="journal article" date="2016" name="Nat. Commun.">
        <title>Thousands of microbial genomes shed light on interconnected biogeochemical processes in an aquifer system.</title>
        <authorList>
            <person name="Anantharaman K."/>
            <person name="Brown C.T."/>
            <person name="Hug L.A."/>
            <person name="Sharon I."/>
            <person name="Castelle C.J."/>
            <person name="Probst A.J."/>
            <person name="Thomas B.C."/>
            <person name="Singh A."/>
            <person name="Wilkins M.J."/>
            <person name="Karaoz U."/>
            <person name="Brodie E.L."/>
            <person name="Williams K.H."/>
            <person name="Hubbard S.S."/>
            <person name="Banfield J.F."/>
        </authorList>
    </citation>
    <scope>NUCLEOTIDE SEQUENCE [LARGE SCALE GENOMIC DNA]</scope>
</reference>
<keyword evidence="2" id="KW-0813">Transport</keyword>
<name>A0A1F6LK89_9BACT</name>
<dbReference type="SUPFAM" id="SSF53850">
    <property type="entry name" value="Periplasmic binding protein-like II"/>
    <property type="match status" value="1"/>
</dbReference>
<evidence type="ECO:0000259" key="5">
    <source>
        <dbReference type="Pfam" id="PF00496"/>
    </source>
</evidence>
<evidence type="ECO:0000256" key="3">
    <source>
        <dbReference type="ARBA" id="ARBA00022729"/>
    </source>
</evidence>
<gene>
    <name evidence="6" type="ORF">A2725_02230</name>
</gene>
<evidence type="ECO:0000256" key="2">
    <source>
        <dbReference type="ARBA" id="ARBA00022448"/>
    </source>
</evidence>
<dbReference type="InterPro" id="IPR030678">
    <property type="entry name" value="Peptide/Ni-bd"/>
</dbReference>
<proteinExistence type="inferred from homology"/>
<comment type="similarity">
    <text evidence="1">Belongs to the bacterial solute-binding protein 5 family.</text>
</comment>
<dbReference type="InterPro" id="IPR039424">
    <property type="entry name" value="SBP_5"/>
</dbReference>
<dbReference type="EMBL" id="MFPS01000006">
    <property type="protein sequence ID" value="OGH59812.1"/>
    <property type="molecule type" value="Genomic_DNA"/>
</dbReference>
<dbReference type="Proteomes" id="UP000177067">
    <property type="component" value="Unassembled WGS sequence"/>
</dbReference>
<keyword evidence="3" id="KW-0732">Signal</keyword>
<keyword evidence="4" id="KW-0472">Membrane</keyword>
<protein>
    <recommendedName>
        <fullName evidence="5">Solute-binding protein family 5 domain-containing protein</fullName>
    </recommendedName>
</protein>
<dbReference type="PANTHER" id="PTHR30290:SF9">
    <property type="entry name" value="OLIGOPEPTIDE-BINDING PROTEIN APPA"/>
    <property type="match status" value="1"/>
</dbReference>
<dbReference type="Pfam" id="PF00496">
    <property type="entry name" value="SBP_bac_5"/>
    <property type="match status" value="1"/>
</dbReference>
<dbReference type="PIRSF" id="PIRSF002741">
    <property type="entry name" value="MppA"/>
    <property type="match status" value="1"/>
</dbReference>
<organism evidence="6 7">
    <name type="scientific">Candidatus Magasanikbacteria bacterium RIFCSPHIGHO2_01_FULL_33_34</name>
    <dbReference type="NCBI Taxonomy" id="1798671"/>
    <lineage>
        <taxon>Bacteria</taxon>
        <taxon>Candidatus Magasanikiibacteriota</taxon>
    </lineage>
</organism>
<feature type="transmembrane region" description="Helical" evidence="4">
    <location>
        <begin position="60"/>
        <end position="81"/>
    </location>
</feature>
<keyword evidence="4" id="KW-0812">Transmembrane</keyword>
<evidence type="ECO:0000256" key="1">
    <source>
        <dbReference type="ARBA" id="ARBA00005695"/>
    </source>
</evidence>
<comment type="caution">
    <text evidence="6">The sequence shown here is derived from an EMBL/GenBank/DDBJ whole genome shotgun (WGS) entry which is preliminary data.</text>
</comment>
<dbReference type="Gene3D" id="3.40.190.10">
    <property type="entry name" value="Periplasmic binding protein-like II"/>
    <property type="match status" value="1"/>
</dbReference>
<dbReference type="GO" id="GO:1904680">
    <property type="term" value="F:peptide transmembrane transporter activity"/>
    <property type="evidence" value="ECO:0007669"/>
    <property type="project" value="TreeGrafter"/>
</dbReference>
<evidence type="ECO:0000256" key="4">
    <source>
        <dbReference type="SAM" id="Phobius"/>
    </source>
</evidence>
<keyword evidence="4" id="KW-1133">Transmembrane helix</keyword>